<dbReference type="GO" id="GO:0005768">
    <property type="term" value="C:endosome"/>
    <property type="evidence" value="ECO:0007669"/>
    <property type="project" value="TreeGrafter"/>
</dbReference>
<feature type="region of interest" description="Disordered" evidence="2">
    <location>
        <begin position="822"/>
        <end position="841"/>
    </location>
</feature>
<feature type="region of interest" description="Disordered" evidence="2">
    <location>
        <begin position="690"/>
        <end position="737"/>
    </location>
</feature>
<dbReference type="AlphaFoldDB" id="A0A6A4T3I5"/>
<dbReference type="Proteomes" id="UP000438429">
    <property type="component" value="Unassembled WGS sequence"/>
</dbReference>
<feature type="region of interest" description="Disordered" evidence="2">
    <location>
        <begin position="850"/>
        <end position="888"/>
    </location>
</feature>
<organism evidence="4 5">
    <name type="scientific">Scophthalmus maximus</name>
    <name type="common">Turbot</name>
    <name type="synonym">Psetta maxima</name>
    <dbReference type="NCBI Taxonomy" id="52904"/>
    <lineage>
        <taxon>Eukaryota</taxon>
        <taxon>Metazoa</taxon>
        <taxon>Chordata</taxon>
        <taxon>Craniata</taxon>
        <taxon>Vertebrata</taxon>
        <taxon>Euteleostomi</taxon>
        <taxon>Actinopterygii</taxon>
        <taxon>Neopterygii</taxon>
        <taxon>Teleostei</taxon>
        <taxon>Neoteleostei</taxon>
        <taxon>Acanthomorphata</taxon>
        <taxon>Carangaria</taxon>
        <taxon>Pleuronectiformes</taxon>
        <taxon>Pleuronectoidei</taxon>
        <taxon>Scophthalmidae</taxon>
        <taxon>Scophthalmus</taxon>
    </lineage>
</organism>
<dbReference type="GO" id="GO:0019894">
    <property type="term" value="F:kinesin binding"/>
    <property type="evidence" value="ECO:0007669"/>
    <property type="project" value="TreeGrafter"/>
</dbReference>
<feature type="domain" description="DUF4200" evidence="3">
    <location>
        <begin position="157"/>
        <end position="222"/>
    </location>
</feature>
<evidence type="ECO:0000256" key="2">
    <source>
        <dbReference type="SAM" id="MobiDB-lite"/>
    </source>
</evidence>
<proteinExistence type="predicted"/>
<evidence type="ECO:0000313" key="5">
    <source>
        <dbReference type="Proteomes" id="UP000438429"/>
    </source>
</evidence>
<dbReference type="GO" id="GO:2000146">
    <property type="term" value="P:negative regulation of cell motility"/>
    <property type="evidence" value="ECO:0007669"/>
    <property type="project" value="InterPro"/>
</dbReference>
<dbReference type="InterPro" id="IPR025252">
    <property type="entry name" value="DUF4200"/>
</dbReference>
<dbReference type="GO" id="GO:0005829">
    <property type="term" value="C:cytosol"/>
    <property type="evidence" value="ECO:0007669"/>
    <property type="project" value="GOC"/>
</dbReference>
<feature type="coiled-coil region" evidence="1">
    <location>
        <begin position="178"/>
        <end position="205"/>
    </location>
</feature>
<gene>
    <name evidence="4" type="ORF">F2P81_007910</name>
</gene>
<feature type="region of interest" description="Disordered" evidence="2">
    <location>
        <begin position="24"/>
        <end position="60"/>
    </location>
</feature>
<dbReference type="GO" id="GO:0034315">
    <property type="term" value="P:regulation of Arp2/3 complex-mediated actin nucleation"/>
    <property type="evidence" value="ECO:0007669"/>
    <property type="project" value="InterPro"/>
</dbReference>
<dbReference type="GO" id="GO:0035650">
    <property type="term" value="F:AP-1 adaptor complex binding"/>
    <property type="evidence" value="ECO:0007669"/>
    <property type="project" value="InterPro"/>
</dbReference>
<feature type="domain" description="DUF4200" evidence="3">
    <location>
        <begin position="241"/>
        <end position="291"/>
    </location>
</feature>
<dbReference type="Pfam" id="PF15745">
    <property type="entry name" value="AP1AR"/>
    <property type="match status" value="1"/>
</dbReference>
<reference evidence="4 5" key="1">
    <citation type="submission" date="2019-06" db="EMBL/GenBank/DDBJ databases">
        <title>Draft genomes of female and male turbot (Scophthalmus maximus).</title>
        <authorList>
            <person name="Xu H."/>
            <person name="Xu X.-W."/>
            <person name="Shao C."/>
            <person name="Chen S."/>
        </authorList>
    </citation>
    <scope>NUCLEOTIDE SEQUENCE [LARGE SCALE GENOMIC DNA]</scope>
    <source>
        <strain evidence="4">Ysfricsl-2016a</strain>
        <tissue evidence="4">Blood</tissue>
    </source>
</reference>
<sequence length="888" mass="100967">MAHDMRTRGQTWTCHMAAVSSFHRLGRQSPAEEPEISSGATDGAAKSHKQAHDSDSAKSLKIRRSHAAVLLRAQETRKFLALPIEEKTTHAARMMAKLKKELVGEVEEEEEEKKEKMKNLKQIKGKTTLPKPTPGRHELKMAMMRRENISKDSKHDLISMERQKAVLELSLMTKRSEISKMDRAIAKEERQLRRLERTIEGDNLSFEEFLRENEKKSVEARTLCPKSRIAADGCVVSVVSFEREAKSKQEKTAKIKKLTAEIGTITSELAKSEEILVDYKRYKELLFKLSPPEWQEAQRAKASGARVLSVEDTRGEQKKQPVESAISNKGEYFTLVQDSLLDLVTALTEQNLSLIQNSTRVEEAAEELRQSLGTARKKIENDEEQLKLQINDINQRINEEKARGNRLKQKVQLHVSLNSEDQDVMLDALGEKVAEVHRACVDDRVTNLSTLEKLASIENHLSVLLQSLESMPEESVAMMKKIKDSERRSREREELLREQREKQKERMERYLERSLADSKKIRNYSNTPVGGGVERVRVARHQPERKEDQEVAEEEDWTWDLTPGDVATGSEAPESCPAARHQTTFDNAMGNCWANCVGLFRREANRIQRGGGSKYFRSSTTGEHYTIEFENLVESDEGESPQPCPRPISADEIKHLRDHRYTAITDEQILIDQKLHTELEAQEEKLRLEEEARNAAQREAARLARERKVKEQLPAQRTRGKTDGPGRETVQRKQTSGEEFDVYIQNVKAQSEAFRSNRLPSDTNVVTPNTECSWDFTTKTRSTNDDGTSLDLEWEDEEGINRALPAWERSRTEEDILRAALRPGGKPVTSGPASASEDSNALEWENDFVSTHPEDGANTEFEGFVNPVLDTPSEDASDLGLRPDNQDR</sequence>
<dbReference type="GO" id="GO:1900025">
    <property type="term" value="P:negative regulation of substrate adhesion-dependent cell spreading"/>
    <property type="evidence" value="ECO:0007669"/>
    <property type="project" value="InterPro"/>
</dbReference>
<dbReference type="EMBL" id="VEVO01000007">
    <property type="protein sequence ID" value="KAF0039675.1"/>
    <property type="molecule type" value="Genomic_DNA"/>
</dbReference>
<dbReference type="PANTHER" id="PTHR34529">
    <property type="entry name" value="AP-1 COMPLEX-ASSOCIATED REGULATORY PROTEIN"/>
    <property type="match status" value="1"/>
</dbReference>
<dbReference type="GO" id="GO:0048203">
    <property type="term" value="P:vesicle targeting, trans-Golgi to endosome"/>
    <property type="evidence" value="ECO:0007669"/>
    <property type="project" value="InterPro"/>
</dbReference>
<dbReference type="InterPro" id="IPR031483">
    <property type="entry name" value="AP1AR"/>
</dbReference>
<feature type="region of interest" description="Disordered" evidence="2">
    <location>
        <begin position="483"/>
        <end position="503"/>
    </location>
</feature>
<dbReference type="Pfam" id="PF13863">
    <property type="entry name" value="DUF4200"/>
    <property type="match status" value="2"/>
</dbReference>
<feature type="coiled-coil region" evidence="1">
    <location>
        <begin position="365"/>
        <end position="410"/>
    </location>
</feature>
<comment type="caution">
    <text evidence="4">The sequence shown here is derived from an EMBL/GenBank/DDBJ whole genome shotgun (WGS) entry which is preliminary data.</text>
</comment>
<name>A0A6A4T3I5_SCOMX</name>
<dbReference type="PANTHER" id="PTHR34529:SF1">
    <property type="entry name" value="AP-1 COMPLEX-ASSOCIATED REGULATORY PROTEIN"/>
    <property type="match status" value="1"/>
</dbReference>
<accession>A0A6A4T3I5</accession>
<evidence type="ECO:0000259" key="3">
    <source>
        <dbReference type="Pfam" id="PF13863"/>
    </source>
</evidence>
<feature type="compositionally biased region" description="Basic and acidic residues" evidence="2">
    <location>
        <begin position="720"/>
        <end position="731"/>
    </location>
</feature>
<evidence type="ECO:0000256" key="1">
    <source>
        <dbReference type="SAM" id="Coils"/>
    </source>
</evidence>
<keyword evidence="1" id="KW-0175">Coiled coil</keyword>
<protein>
    <recommendedName>
        <fullName evidence="3">DUF4200 domain-containing protein</fullName>
    </recommendedName>
</protein>
<feature type="coiled-coil region" evidence="1">
    <location>
        <begin position="92"/>
        <end position="126"/>
    </location>
</feature>
<feature type="compositionally biased region" description="Basic and acidic residues" evidence="2">
    <location>
        <begin position="699"/>
        <end position="711"/>
    </location>
</feature>
<evidence type="ECO:0000313" key="4">
    <source>
        <dbReference type="EMBL" id="KAF0039675.1"/>
    </source>
</evidence>